<dbReference type="SUPFAM" id="SSF55068">
    <property type="entry name" value="Peptide methionine sulfoxide reductase"/>
    <property type="match status" value="1"/>
</dbReference>
<dbReference type="InterPro" id="IPR036509">
    <property type="entry name" value="Met_Sox_Rdtase_MsrA_sf"/>
</dbReference>
<dbReference type="Proteomes" id="UP000199675">
    <property type="component" value="Unassembled WGS sequence"/>
</dbReference>
<evidence type="ECO:0000256" key="4">
    <source>
        <dbReference type="HAMAP-Rule" id="MF_01401"/>
    </source>
</evidence>
<dbReference type="Pfam" id="PF01625">
    <property type="entry name" value="PMSR"/>
    <property type="match status" value="1"/>
</dbReference>
<dbReference type="GO" id="GO:0033744">
    <property type="term" value="F:L-methionine:thioredoxin-disulfide S-oxidoreductase activity"/>
    <property type="evidence" value="ECO:0007669"/>
    <property type="project" value="RHEA"/>
</dbReference>
<name>A0A1H3AU31_9GAMM</name>
<feature type="active site" evidence="4">
    <location>
        <position position="40"/>
    </location>
</feature>
<gene>
    <name evidence="4" type="primary">msrA</name>
    <name evidence="6" type="ORF">SAMN04487960_108104</name>
</gene>
<accession>A0A1H3AU31</accession>
<dbReference type="HAMAP" id="MF_01401">
    <property type="entry name" value="MsrA"/>
    <property type="match status" value="1"/>
</dbReference>
<dbReference type="RefSeq" id="WP_091815242.1">
    <property type="nucleotide sequence ID" value="NZ_FNNE01000008.1"/>
</dbReference>
<dbReference type="PANTHER" id="PTHR43774">
    <property type="entry name" value="PEPTIDE METHIONINE SULFOXIDE REDUCTASE"/>
    <property type="match status" value="1"/>
</dbReference>
<dbReference type="Gene3D" id="3.30.1060.10">
    <property type="entry name" value="Peptide methionine sulphoxide reductase MsrA"/>
    <property type="match status" value="1"/>
</dbReference>
<comment type="function">
    <text evidence="4">Has an important function as a repair enzyme for proteins that have been inactivated by oxidation. Catalyzes the reversible oxidation-reduction of methionine sulfoxide in proteins to methionine.</text>
</comment>
<dbReference type="GO" id="GO:0008113">
    <property type="term" value="F:peptide-methionine (S)-S-oxide reductase activity"/>
    <property type="evidence" value="ECO:0007669"/>
    <property type="project" value="UniProtKB-UniRule"/>
</dbReference>
<keyword evidence="1 4" id="KW-0560">Oxidoreductase</keyword>
<comment type="similarity">
    <text evidence="4">Belongs to the MsrA Met sulfoxide reductase family.</text>
</comment>
<evidence type="ECO:0000256" key="3">
    <source>
        <dbReference type="ARBA" id="ARBA00048782"/>
    </source>
</evidence>
<dbReference type="InterPro" id="IPR002569">
    <property type="entry name" value="Met_Sox_Rdtase_MsrA_dom"/>
</dbReference>
<dbReference type="OrthoDB" id="4174719at2"/>
<comment type="catalytic activity">
    <reaction evidence="2 4">
        <text>L-methionyl-[protein] + [thioredoxin]-disulfide + H2O = L-methionyl-(S)-S-oxide-[protein] + [thioredoxin]-dithiol</text>
        <dbReference type="Rhea" id="RHEA:14217"/>
        <dbReference type="Rhea" id="RHEA-COMP:10698"/>
        <dbReference type="Rhea" id="RHEA-COMP:10700"/>
        <dbReference type="Rhea" id="RHEA-COMP:12313"/>
        <dbReference type="Rhea" id="RHEA-COMP:12315"/>
        <dbReference type="ChEBI" id="CHEBI:15377"/>
        <dbReference type="ChEBI" id="CHEBI:16044"/>
        <dbReference type="ChEBI" id="CHEBI:29950"/>
        <dbReference type="ChEBI" id="CHEBI:44120"/>
        <dbReference type="ChEBI" id="CHEBI:50058"/>
        <dbReference type="EC" id="1.8.4.11"/>
    </reaction>
</comment>
<keyword evidence="7" id="KW-1185">Reference proteome</keyword>
<reference evidence="6 7" key="1">
    <citation type="submission" date="2016-10" db="EMBL/GenBank/DDBJ databases">
        <authorList>
            <person name="de Groot N.N."/>
        </authorList>
    </citation>
    <scope>NUCLEOTIDE SEQUENCE [LARGE SCALE GENOMIC DNA]</scope>
    <source>
        <strain evidence="6 7">CGMCC 1.7059</strain>
    </source>
</reference>
<evidence type="ECO:0000313" key="6">
    <source>
        <dbReference type="EMBL" id="SDX33240.1"/>
    </source>
</evidence>
<evidence type="ECO:0000256" key="2">
    <source>
        <dbReference type="ARBA" id="ARBA00047806"/>
    </source>
</evidence>
<dbReference type="EMBL" id="FNNE01000008">
    <property type="protein sequence ID" value="SDX33240.1"/>
    <property type="molecule type" value="Genomic_DNA"/>
</dbReference>
<organism evidence="6 7">
    <name type="scientific">Marinobacter mobilis</name>
    <dbReference type="NCBI Taxonomy" id="488533"/>
    <lineage>
        <taxon>Bacteria</taxon>
        <taxon>Pseudomonadati</taxon>
        <taxon>Pseudomonadota</taxon>
        <taxon>Gammaproteobacteria</taxon>
        <taxon>Pseudomonadales</taxon>
        <taxon>Marinobacteraceae</taxon>
        <taxon>Marinobacter</taxon>
    </lineage>
</organism>
<protein>
    <recommendedName>
        <fullName evidence="4">Peptide methionine sulfoxide reductase MsrA</fullName>
        <shortName evidence="4">Protein-methionine-S-oxide reductase</shortName>
        <ecNumber evidence="4">1.8.4.11</ecNumber>
    </recommendedName>
    <alternativeName>
        <fullName evidence="4">Peptide-methionine (S)-S-oxide reductase</fullName>
        <shortName evidence="4">Peptide Met(O) reductase</shortName>
    </alternativeName>
</protein>
<comment type="catalytic activity">
    <reaction evidence="3 4">
        <text>[thioredoxin]-disulfide + L-methionine + H2O = L-methionine (S)-S-oxide + [thioredoxin]-dithiol</text>
        <dbReference type="Rhea" id="RHEA:19993"/>
        <dbReference type="Rhea" id="RHEA-COMP:10698"/>
        <dbReference type="Rhea" id="RHEA-COMP:10700"/>
        <dbReference type="ChEBI" id="CHEBI:15377"/>
        <dbReference type="ChEBI" id="CHEBI:29950"/>
        <dbReference type="ChEBI" id="CHEBI:50058"/>
        <dbReference type="ChEBI" id="CHEBI:57844"/>
        <dbReference type="ChEBI" id="CHEBI:58772"/>
        <dbReference type="EC" id="1.8.4.11"/>
    </reaction>
</comment>
<evidence type="ECO:0000313" key="7">
    <source>
        <dbReference type="Proteomes" id="UP000199675"/>
    </source>
</evidence>
<feature type="domain" description="Peptide methionine sulphoxide reductase MsrA" evidence="5">
    <location>
        <begin position="34"/>
        <end position="185"/>
    </location>
</feature>
<dbReference type="EC" id="1.8.4.11" evidence="4"/>
<evidence type="ECO:0000259" key="5">
    <source>
        <dbReference type="Pfam" id="PF01625"/>
    </source>
</evidence>
<sequence>MTDSCSIPGMNVPKSRFPDPQRGLEIPGEGEQRVVLAGGCFWCVEAVFLAVDGVVQVASGYTGGESSTANYESVCSGTTGHAEAVDIRYDPLRVSFGELLKLFFSVAHDPTQLNRQGNDRGTQYRSAIFYETGEQKAVAEAYIAQLDAAGIYPQPIATTLEPLQAFYPAETYHQNYAARNPYQPYVMAVAAPKVEKLRQTYGDRMKPEYRD</sequence>
<dbReference type="NCBIfam" id="TIGR00401">
    <property type="entry name" value="msrA"/>
    <property type="match status" value="1"/>
</dbReference>
<dbReference type="STRING" id="488533.SAMN04487960_108104"/>
<dbReference type="AlphaFoldDB" id="A0A1H3AU31"/>
<dbReference type="PANTHER" id="PTHR43774:SF1">
    <property type="entry name" value="PEPTIDE METHIONINE SULFOXIDE REDUCTASE MSRA 2"/>
    <property type="match status" value="1"/>
</dbReference>
<evidence type="ECO:0000256" key="1">
    <source>
        <dbReference type="ARBA" id="ARBA00023002"/>
    </source>
</evidence>
<proteinExistence type="inferred from homology"/>